<dbReference type="EC" id="2.4.-.-" evidence="2"/>
<reference evidence="2 3" key="1">
    <citation type="submission" date="2023-06" db="EMBL/GenBank/DDBJ databases">
        <title>Five Gram-positive bacteria isolated from mangrove sediments in Shenzhen, Guangdong, China.</title>
        <authorList>
            <person name="Yu S."/>
            <person name="Zheng W."/>
            <person name="Huang Y."/>
        </authorList>
    </citation>
    <scope>NUCLEOTIDE SEQUENCE [LARGE SCALE GENOMIC DNA]</scope>
    <source>
        <strain evidence="2 3">SaN35-3</strain>
    </source>
</reference>
<dbReference type="EMBL" id="CP129013">
    <property type="protein sequence ID" value="WLR44056.1"/>
    <property type="molecule type" value="Genomic_DNA"/>
</dbReference>
<keyword evidence="2" id="KW-0808">Transferase</keyword>
<protein>
    <submittedName>
        <fullName evidence="2">Glycosyltransferase family 2 protein</fullName>
        <ecNumber evidence="2">2.4.-.-</ecNumber>
    </submittedName>
</protein>
<dbReference type="SUPFAM" id="SSF53448">
    <property type="entry name" value="Nucleotide-diphospho-sugar transferases"/>
    <property type="match status" value="1"/>
</dbReference>
<name>A0ABY9K2C5_9BACI</name>
<dbReference type="RefSeq" id="WP_306020600.1">
    <property type="nucleotide sequence ID" value="NZ_CP129013.1"/>
</dbReference>
<dbReference type="GO" id="GO:0016757">
    <property type="term" value="F:glycosyltransferase activity"/>
    <property type="evidence" value="ECO:0007669"/>
    <property type="project" value="UniProtKB-KW"/>
</dbReference>
<dbReference type="PANTHER" id="PTHR43179">
    <property type="entry name" value="RHAMNOSYLTRANSFERASE WBBL"/>
    <property type="match status" value="1"/>
</dbReference>
<accession>A0ABY9K2C5</accession>
<evidence type="ECO:0000259" key="1">
    <source>
        <dbReference type="Pfam" id="PF00535"/>
    </source>
</evidence>
<dbReference type="Gene3D" id="3.90.550.10">
    <property type="entry name" value="Spore Coat Polysaccharide Biosynthesis Protein SpsA, Chain A"/>
    <property type="match status" value="1"/>
</dbReference>
<dbReference type="InterPro" id="IPR029044">
    <property type="entry name" value="Nucleotide-diphossugar_trans"/>
</dbReference>
<feature type="domain" description="Glycosyltransferase 2-like" evidence="1">
    <location>
        <begin position="9"/>
        <end position="176"/>
    </location>
</feature>
<dbReference type="CDD" id="cd04186">
    <property type="entry name" value="GT_2_like_c"/>
    <property type="match status" value="1"/>
</dbReference>
<organism evidence="2 3">
    <name type="scientific">Bacillus carboniphilus</name>
    <dbReference type="NCBI Taxonomy" id="86663"/>
    <lineage>
        <taxon>Bacteria</taxon>
        <taxon>Bacillati</taxon>
        <taxon>Bacillota</taxon>
        <taxon>Bacilli</taxon>
        <taxon>Bacillales</taxon>
        <taxon>Bacillaceae</taxon>
        <taxon>Bacillus</taxon>
    </lineage>
</organism>
<keyword evidence="2" id="KW-0328">Glycosyltransferase</keyword>
<evidence type="ECO:0000313" key="2">
    <source>
        <dbReference type="EMBL" id="WLR44056.1"/>
    </source>
</evidence>
<dbReference type="Pfam" id="PF00535">
    <property type="entry name" value="Glycos_transf_2"/>
    <property type="match status" value="1"/>
</dbReference>
<gene>
    <name evidence="2" type="ORF">LC087_08150</name>
</gene>
<sequence length="218" mass="25561">MQNKKPLISIIILTHNGLELTKRCISSILQHTKENYEFVFIDNHSQDETVEFLQTIPNKKLMVNKENMGFAQGCNDGFTIAEGDYFVLINNDTIVTKNWLSNLIWWLEKDGEIGIVGPRSNFVMPKQMIHNITYKTLDDLNNFAEERERIYFRQGFQVDVLSGLCMAFRRELIEQIGGFDHRYFPGYYEDNDFSIRTQIYGKKLWVTNDVFIHHYGGE</sequence>
<dbReference type="PANTHER" id="PTHR43179:SF7">
    <property type="entry name" value="RHAMNOSYLTRANSFERASE WBBL"/>
    <property type="match status" value="1"/>
</dbReference>
<dbReference type="InterPro" id="IPR001173">
    <property type="entry name" value="Glyco_trans_2-like"/>
</dbReference>
<proteinExistence type="predicted"/>
<dbReference type="Proteomes" id="UP001197974">
    <property type="component" value="Chromosome"/>
</dbReference>
<keyword evidence="3" id="KW-1185">Reference proteome</keyword>
<evidence type="ECO:0000313" key="3">
    <source>
        <dbReference type="Proteomes" id="UP001197974"/>
    </source>
</evidence>